<sequence>MTDQAALLLPHRAIAECAAAIAAAAARAITYAVLQTMLVSLRGAARAYARDPISAEALLRRATLANQLAAVRGQPATVLAGVAAATATTFARLRRRA</sequence>
<evidence type="ECO:0000313" key="1">
    <source>
        <dbReference type="EMBL" id="CAA9504257.1"/>
    </source>
</evidence>
<proteinExistence type="predicted"/>
<dbReference type="EMBL" id="CADCVQ010000088">
    <property type="protein sequence ID" value="CAA9504257.1"/>
    <property type="molecule type" value="Genomic_DNA"/>
</dbReference>
<accession>A0A6J4SSM7</accession>
<organism evidence="1">
    <name type="scientific">uncultured Solirubrobacteraceae bacterium</name>
    <dbReference type="NCBI Taxonomy" id="1162706"/>
    <lineage>
        <taxon>Bacteria</taxon>
        <taxon>Bacillati</taxon>
        <taxon>Actinomycetota</taxon>
        <taxon>Thermoleophilia</taxon>
        <taxon>Solirubrobacterales</taxon>
        <taxon>Solirubrobacteraceae</taxon>
        <taxon>environmental samples</taxon>
    </lineage>
</organism>
<gene>
    <name evidence="1" type="ORF">AVDCRST_MAG67-2219</name>
</gene>
<reference evidence="1" key="1">
    <citation type="submission" date="2020-02" db="EMBL/GenBank/DDBJ databases">
        <authorList>
            <person name="Meier V. D."/>
        </authorList>
    </citation>
    <scope>NUCLEOTIDE SEQUENCE</scope>
    <source>
        <strain evidence="1">AVDCRST_MAG67</strain>
    </source>
</reference>
<protein>
    <submittedName>
        <fullName evidence="1">Uncharacterized protein</fullName>
    </submittedName>
</protein>
<name>A0A6J4SSM7_9ACTN</name>
<dbReference type="AlphaFoldDB" id="A0A6J4SSM7"/>